<feature type="compositionally biased region" description="Polar residues" evidence="1">
    <location>
        <begin position="693"/>
        <end position="708"/>
    </location>
</feature>
<dbReference type="Proteomes" id="UP001222932">
    <property type="component" value="Unassembled WGS sequence"/>
</dbReference>
<accession>A0AAD3TVG4</accession>
<gene>
    <name evidence="2" type="ORF">CspeluHIS016_0404780</name>
</gene>
<feature type="compositionally biased region" description="Polar residues" evidence="1">
    <location>
        <begin position="776"/>
        <end position="786"/>
    </location>
</feature>
<dbReference type="AlphaFoldDB" id="A0AAD3TVG4"/>
<comment type="caution">
    <text evidence="2">The sequence shown here is derived from an EMBL/GenBank/DDBJ whole genome shotgun (WGS) entry which is preliminary data.</text>
</comment>
<evidence type="ECO:0000313" key="3">
    <source>
        <dbReference type="Proteomes" id="UP001222932"/>
    </source>
</evidence>
<reference evidence="2" key="1">
    <citation type="journal article" date="2023" name="BMC Genomics">
        <title>Chromosome-level genome assemblies of Cutaneotrichosporon spp. (Trichosporonales, Basidiomycota) reveal imbalanced evolution between nucleotide sequences and chromosome synteny.</title>
        <authorList>
            <person name="Kobayashi Y."/>
            <person name="Kayamori A."/>
            <person name="Aoki K."/>
            <person name="Shiwa Y."/>
            <person name="Matsutani M."/>
            <person name="Fujita N."/>
            <person name="Sugita T."/>
            <person name="Iwasaki W."/>
            <person name="Tanaka N."/>
            <person name="Takashima M."/>
        </authorList>
    </citation>
    <scope>NUCLEOTIDE SEQUENCE</scope>
    <source>
        <strain evidence="2">HIS016</strain>
    </source>
</reference>
<organism evidence="2 3">
    <name type="scientific">Cutaneotrichosporon spelunceum</name>
    <dbReference type="NCBI Taxonomy" id="1672016"/>
    <lineage>
        <taxon>Eukaryota</taxon>
        <taxon>Fungi</taxon>
        <taxon>Dikarya</taxon>
        <taxon>Basidiomycota</taxon>
        <taxon>Agaricomycotina</taxon>
        <taxon>Tremellomycetes</taxon>
        <taxon>Trichosporonales</taxon>
        <taxon>Trichosporonaceae</taxon>
        <taxon>Cutaneotrichosporon</taxon>
    </lineage>
</organism>
<reference evidence="2" key="2">
    <citation type="submission" date="2023-06" db="EMBL/GenBank/DDBJ databases">
        <authorList>
            <person name="Kobayashi Y."/>
            <person name="Kayamori A."/>
            <person name="Aoki K."/>
            <person name="Shiwa Y."/>
            <person name="Fujita N."/>
            <person name="Sugita T."/>
            <person name="Iwasaki W."/>
            <person name="Tanaka N."/>
            <person name="Takashima M."/>
        </authorList>
    </citation>
    <scope>NUCLEOTIDE SEQUENCE</scope>
    <source>
        <strain evidence="2">HIS016</strain>
    </source>
</reference>
<protein>
    <submittedName>
        <fullName evidence="2">Uncharacterized protein</fullName>
    </submittedName>
</protein>
<keyword evidence="3" id="KW-1185">Reference proteome</keyword>
<dbReference type="EMBL" id="BTCM01000004">
    <property type="protein sequence ID" value="GMK57644.1"/>
    <property type="molecule type" value="Genomic_DNA"/>
</dbReference>
<evidence type="ECO:0000256" key="1">
    <source>
        <dbReference type="SAM" id="MobiDB-lite"/>
    </source>
</evidence>
<feature type="region of interest" description="Disordered" evidence="1">
    <location>
        <begin position="566"/>
        <end position="893"/>
    </location>
</feature>
<feature type="compositionally biased region" description="Basic and acidic residues" evidence="1">
    <location>
        <begin position="647"/>
        <end position="656"/>
    </location>
</feature>
<sequence length="986" mass="109803">MRSAPSLVCPRSDTSTESGLAPSIAVLKSSRVRPIKNQTGWGNLPSHPLHLILSNVLNNLQLDIWRCIPEGAFAVAIAIARRNWLSDMRLVSSGWSNSVNSHPFWADLIPVIRPDIVSVPGGPSFYTARAMTTDVCIPCRLSSSTLPPQCAPYRMPTDSLGRIRTCQAHWGQICSHCLRVQTIDSGAEPNLFLRRALNGDVDERGRTRNCEGLLCAPCREVAFNATVRRDLEICARGSEIRGFDNAWQHTISFKEHVYFGTGRSTDMAKLAIEDWFLMQHTTYYQLLTEVGTVQALLRKYRMQVYEHRSFQPPPYEMSQIARMVWNMFDEDDQNAFDLPRLYRRWCHEIESKQYDEYEYRLDIERVRHNLSAASLWPWLRNKILNRTLDLWAQERFINGYWVMPSDEIAQMLDPNKQIHTPLHEMALEATRIADYGKPSVADRWRTGGGRFRFNANSQELRPREQRNTDHFLPPERLLGIIDMRFSEAVSLRLDTVFAEIMRYYTRVPYKEYDRIEAHLDTLDVKKLVTLLEEPYPWFEMEDNTGRWPVNIFPLPPAPEATAALSVPDDEDSEELSLAQRGDMLRGAQNGITGNADSRDDGDIDSSAPREPWIELVPTNDDRPPSYGIIDGWSTASDEPLEFEEQPEDRASERSDMDSVGGSSIGSRKTGGTLKETDDEAEHEAGPAPRSRLGSGQTSASGESTNTALVTPDESPSLLAEERIQVADVPDTVADSMSAATMGVSTTSPGASPTLGKRKSPDDDDLIRPPRRPASIPVSTHTTASEATNDDDEMEEEHAKADEPEAGTRPATETEEGKAKPGLAIDGDVDTDHSPMDEDAGESEAKPNPGSDKVPSAQSDNGGEEIDKIGPPLRKQPADVGATEGADGAWSGDASEYSDLLYDSQSEASFDSERLADMPSVPSASALLGPGMCELIESSWFGSRAKLRVCHCSVCVRAKREAAEAERRRYMEEEDDNIIVASILRIA</sequence>
<evidence type="ECO:0000313" key="2">
    <source>
        <dbReference type="EMBL" id="GMK57644.1"/>
    </source>
</evidence>
<proteinExistence type="predicted"/>
<name>A0AAD3TVG4_9TREE</name>